<name>A0ABY7JQP5_9FIRM</name>
<reference evidence="12" key="1">
    <citation type="submission" date="2022-12" db="EMBL/GenBank/DDBJ databases">
        <title>Peptostreptococcus.</title>
        <authorList>
            <person name="Lee S.H."/>
        </authorList>
    </citation>
    <scope>NUCLEOTIDE SEQUENCE</scope>
    <source>
        <strain evidence="12">CBA3647</strain>
    </source>
</reference>
<evidence type="ECO:0000256" key="2">
    <source>
        <dbReference type="ARBA" id="ARBA00008642"/>
    </source>
</evidence>
<keyword evidence="5" id="KW-0276">Fatty acid metabolism</keyword>
<evidence type="ECO:0000256" key="5">
    <source>
        <dbReference type="ARBA" id="ARBA00022832"/>
    </source>
</evidence>
<dbReference type="PANTHER" id="PTHR43091:SF1">
    <property type="entry name" value="BETA-KETOACYL-[ACYL-CARRIER-PROTEIN] SYNTHASE III, CHLOROPLASTIC"/>
    <property type="match status" value="1"/>
</dbReference>
<dbReference type="Pfam" id="PF08545">
    <property type="entry name" value="ACP_syn_III"/>
    <property type="match status" value="1"/>
</dbReference>
<dbReference type="PANTHER" id="PTHR43091">
    <property type="entry name" value="3-OXOACYL-[ACYL-CARRIER-PROTEIN] SYNTHASE"/>
    <property type="match status" value="1"/>
</dbReference>
<evidence type="ECO:0000259" key="10">
    <source>
        <dbReference type="Pfam" id="PF08541"/>
    </source>
</evidence>
<dbReference type="EMBL" id="CP114052">
    <property type="protein sequence ID" value="WAW14295.1"/>
    <property type="molecule type" value="Genomic_DNA"/>
</dbReference>
<evidence type="ECO:0000313" key="13">
    <source>
        <dbReference type="Proteomes" id="UP001164187"/>
    </source>
</evidence>
<keyword evidence="8" id="KW-0511">Multifunctional enzyme</keyword>
<evidence type="ECO:0000256" key="3">
    <source>
        <dbReference type="ARBA" id="ARBA00022516"/>
    </source>
</evidence>
<dbReference type="Pfam" id="PF08541">
    <property type="entry name" value="ACP_syn_III_C"/>
    <property type="match status" value="1"/>
</dbReference>
<keyword evidence="4 12" id="KW-0808">Transferase</keyword>
<dbReference type="CDD" id="cd00830">
    <property type="entry name" value="KAS_III"/>
    <property type="match status" value="1"/>
</dbReference>
<dbReference type="EC" id="2.3.1.180" evidence="12"/>
<evidence type="ECO:0000259" key="11">
    <source>
        <dbReference type="Pfam" id="PF08545"/>
    </source>
</evidence>
<dbReference type="InterPro" id="IPR013747">
    <property type="entry name" value="ACP_syn_III_C"/>
</dbReference>
<organism evidence="12 13">
    <name type="scientific">Peptostreptococcus equinus</name>
    <dbReference type="NCBI Taxonomy" id="3003601"/>
    <lineage>
        <taxon>Bacteria</taxon>
        <taxon>Bacillati</taxon>
        <taxon>Bacillota</taxon>
        <taxon>Clostridia</taxon>
        <taxon>Peptostreptococcales</taxon>
        <taxon>Peptostreptococcaceae</taxon>
        <taxon>Peptostreptococcus</taxon>
    </lineage>
</organism>
<dbReference type="RefSeq" id="WP_269310959.1">
    <property type="nucleotide sequence ID" value="NZ_CP114052.1"/>
</dbReference>
<keyword evidence="9 12" id="KW-0012">Acyltransferase</keyword>
<protein>
    <submittedName>
        <fullName evidence="12">Beta-ketoacyl-ACP synthase 3</fullName>
        <ecNumber evidence="12">2.3.1.180</ecNumber>
    </submittedName>
</protein>
<feature type="domain" description="Beta-ketoacyl-[acyl-carrier-protein] synthase III C-terminal" evidence="10">
    <location>
        <begin position="245"/>
        <end position="338"/>
    </location>
</feature>
<evidence type="ECO:0000256" key="4">
    <source>
        <dbReference type="ARBA" id="ARBA00022679"/>
    </source>
</evidence>
<evidence type="ECO:0000256" key="8">
    <source>
        <dbReference type="ARBA" id="ARBA00023268"/>
    </source>
</evidence>
<keyword evidence="6" id="KW-0443">Lipid metabolism</keyword>
<evidence type="ECO:0000256" key="1">
    <source>
        <dbReference type="ARBA" id="ARBA00005189"/>
    </source>
</evidence>
<proteinExistence type="inferred from homology"/>
<dbReference type="NCBIfam" id="TIGR00747">
    <property type="entry name" value="fabH"/>
    <property type="match status" value="1"/>
</dbReference>
<evidence type="ECO:0000313" key="12">
    <source>
        <dbReference type="EMBL" id="WAW14295.1"/>
    </source>
</evidence>
<comment type="pathway">
    <text evidence="1">Lipid metabolism.</text>
</comment>
<dbReference type="GO" id="GO:0033818">
    <property type="term" value="F:beta-ketoacyl-acyl-carrier-protein synthase III activity"/>
    <property type="evidence" value="ECO:0007669"/>
    <property type="project" value="UniProtKB-EC"/>
</dbReference>
<sequence>MSIKIISTASYTDDQVLTNDDLTKIVDTNDEWIRERTGIVQRKISKNKTTEKIAFLACKKAIEKGGIEPNQIGLILFASVTNDTKVPSSSFNVLGRLGIKEAICMDINAACSGFIYSLTVAKAMMKMQNIRYCLVVGSERLSKVTNWEDRSTCILFGDGSGAVLLENDAANGEIKLDKNNCQKFYNIDFEIKDQYIKGEYDKDFNLILDMKNDIDDMSNNYIEMNGRQIYKFATKIGPKLINDLLDKNNINQSDVHAIICHQANLRIIENLSIKTDIEIDKWFVNIEKYGNTSSASVPIALDEYITSLKENNAHIEKGKYVVLLAFGGGLSYGVILLKVI</sequence>
<dbReference type="InterPro" id="IPR004655">
    <property type="entry name" value="FabH"/>
</dbReference>
<keyword evidence="3" id="KW-0444">Lipid biosynthesis</keyword>
<dbReference type="NCBIfam" id="NF006829">
    <property type="entry name" value="PRK09352.1"/>
    <property type="match status" value="1"/>
</dbReference>
<keyword evidence="13" id="KW-1185">Reference proteome</keyword>
<gene>
    <name evidence="12" type="ORF">O0R46_06685</name>
</gene>
<feature type="domain" description="Beta-ketoacyl-[acyl-carrier-protein] synthase III N-terminal" evidence="11">
    <location>
        <begin position="105"/>
        <end position="172"/>
    </location>
</feature>
<evidence type="ECO:0000256" key="9">
    <source>
        <dbReference type="ARBA" id="ARBA00023315"/>
    </source>
</evidence>
<dbReference type="SUPFAM" id="SSF53901">
    <property type="entry name" value="Thiolase-like"/>
    <property type="match status" value="1"/>
</dbReference>
<evidence type="ECO:0000256" key="7">
    <source>
        <dbReference type="ARBA" id="ARBA00023160"/>
    </source>
</evidence>
<dbReference type="Gene3D" id="3.40.47.10">
    <property type="match status" value="1"/>
</dbReference>
<evidence type="ECO:0000256" key="6">
    <source>
        <dbReference type="ARBA" id="ARBA00023098"/>
    </source>
</evidence>
<dbReference type="InterPro" id="IPR013751">
    <property type="entry name" value="ACP_syn_III_N"/>
</dbReference>
<comment type="similarity">
    <text evidence="2">Belongs to the thiolase-like superfamily. FabH family.</text>
</comment>
<dbReference type="Proteomes" id="UP001164187">
    <property type="component" value="Chromosome"/>
</dbReference>
<keyword evidence="7" id="KW-0275">Fatty acid biosynthesis</keyword>
<dbReference type="InterPro" id="IPR016039">
    <property type="entry name" value="Thiolase-like"/>
</dbReference>
<accession>A0ABY7JQP5</accession>